<dbReference type="GO" id="GO:0005829">
    <property type="term" value="C:cytosol"/>
    <property type="evidence" value="ECO:0007669"/>
    <property type="project" value="TreeGrafter"/>
</dbReference>
<dbReference type="EMBL" id="UINC01007586">
    <property type="protein sequence ID" value="SVA34157.1"/>
    <property type="molecule type" value="Genomic_DNA"/>
</dbReference>
<dbReference type="InterPro" id="IPR001544">
    <property type="entry name" value="Aminotrans_IV"/>
</dbReference>
<evidence type="ECO:0000256" key="8">
    <source>
        <dbReference type="ARBA" id="ARBA00022576"/>
    </source>
</evidence>
<dbReference type="GO" id="GO:0009099">
    <property type="term" value="P:L-valine biosynthetic process"/>
    <property type="evidence" value="ECO:0007669"/>
    <property type="project" value="UniProtKB-UniPathway"/>
</dbReference>
<dbReference type="Pfam" id="PF01063">
    <property type="entry name" value="Aminotran_4"/>
    <property type="match status" value="1"/>
</dbReference>
<dbReference type="Gene3D" id="3.20.10.10">
    <property type="entry name" value="D-amino Acid Aminotransferase, subunit A, domain 2"/>
    <property type="match status" value="1"/>
</dbReference>
<keyword evidence="8" id="KW-0032">Aminotransferase</keyword>
<dbReference type="InterPro" id="IPR050571">
    <property type="entry name" value="Class-IV_PLP-Dep_Aminotrnsfr"/>
</dbReference>
<sequence length="300" mass="33134">MGSESFDNQDGLIWYDGKMVEWRQANLHVLTHALHYASCVFEGERVYSGVIFKLREHTKRLVKSASILGFQIPYSIDEIDGACIQTCEANGIIDGYVRPVAWRGSESMGVSSQNTKIHLAIAVWPWPSYFSPEARLKGIRLKTSKWRRPPPESAPVHAKASGLYMICTMSKHEAEAEGYDDALMLDWRGYVAEGTGANIFLVMADGKLHTPPPDCFLNGITRQSVIELAKKKGYEIIERHIKPAEISDAREIFVTGTAAEVTPVGEIDGLVISVGEVTKTLMTEYDKLVGKKLGDTASAA</sequence>
<dbReference type="PANTHER" id="PTHR42743:SF11">
    <property type="entry name" value="AMINODEOXYCHORISMATE LYASE"/>
    <property type="match status" value="1"/>
</dbReference>
<proteinExistence type="inferred from homology"/>
<dbReference type="PANTHER" id="PTHR42743">
    <property type="entry name" value="AMINO-ACID AMINOTRANSFERASE"/>
    <property type="match status" value="1"/>
</dbReference>
<keyword evidence="9" id="KW-0028">Amino-acid biosynthesis</keyword>
<keyword evidence="11" id="KW-0663">Pyridoxal phosphate</keyword>
<evidence type="ECO:0000256" key="12">
    <source>
        <dbReference type="ARBA" id="ARBA00023304"/>
    </source>
</evidence>
<evidence type="ECO:0000256" key="11">
    <source>
        <dbReference type="ARBA" id="ARBA00022898"/>
    </source>
</evidence>
<dbReference type="EC" id="2.6.1.42" evidence="7"/>
<evidence type="ECO:0000256" key="6">
    <source>
        <dbReference type="ARBA" id="ARBA00009320"/>
    </source>
</evidence>
<evidence type="ECO:0000256" key="4">
    <source>
        <dbReference type="ARBA" id="ARBA00004931"/>
    </source>
</evidence>
<dbReference type="GO" id="GO:0009098">
    <property type="term" value="P:L-leucine biosynthetic process"/>
    <property type="evidence" value="ECO:0007669"/>
    <property type="project" value="UniProtKB-UniPathway"/>
</dbReference>
<dbReference type="NCBIfam" id="NF005146">
    <property type="entry name" value="PRK06606.1"/>
    <property type="match status" value="1"/>
</dbReference>
<dbReference type="NCBIfam" id="TIGR01122">
    <property type="entry name" value="ilvE_I"/>
    <property type="match status" value="1"/>
</dbReference>
<comment type="cofactor">
    <cofactor evidence="1">
        <name>pyridoxal 5'-phosphate</name>
        <dbReference type="ChEBI" id="CHEBI:597326"/>
    </cofactor>
</comment>
<evidence type="ECO:0000256" key="14">
    <source>
        <dbReference type="ARBA" id="ARBA00048798"/>
    </source>
</evidence>
<dbReference type="InterPro" id="IPR036038">
    <property type="entry name" value="Aminotransferase-like"/>
</dbReference>
<accession>A0A381V3C8</accession>
<evidence type="ECO:0000256" key="2">
    <source>
        <dbReference type="ARBA" id="ARBA00003109"/>
    </source>
</evidence>
<dbReference type="InterPro" id="IPR043132">
    <property type="entry name" value="BCAT-like_C"/>
</dbReference>
<organism evidence="16">
    <name type="scientific">marine metagenome</name>
    <dbReference type="NCBI Taxonomy" id="408172"/>
    <lineage>
        <taxon>unclassified sequences</taxon>
        <taxon>metagenomes</taxon>
        <taxon>ecological metagenomes</taxon>
    </lineage>
</organism>
<reference evidence="16" key="1">
    <citation type="submission" date="2018-05" db="EMBL/GenBank/DDBJ databases">
        <authorList>
            <person name="Lanie J.A."/>
            <person name="Ng W.-L."/>
            <person name="Kazmierczak K.M."/>
            <person name="Andrzejewski T.M."/>
            <person name="Davidsen T.M."/>
            <person name="Wayne K.J."/>
            <person name="Tettelin H."/>
            <person name="Glass J.I."/>
            <person name="Rusch D."/>
            <person name="Podicherti R."/>
            <person name="Tsui H.-C.T."/>
            <person name="Winkler M.E."/>
        </authorList>
    </citation>
    <scope>NUCLEOTIDE SEQUENCE</scope>
</reference>
<dbReference type="InterPro" id="IPR005785">
    <property type="entry name" value="B_amino_transI"/>
</dbReference>
<evidence type="ECO:0000256" key="3">
    <source>
        <dbReference type="ARBA" id="ARBA00004824"/>
    </source>
</evidence>
<keyword evidence="12" id="KW-0100">Branched-chain amino acid biosynthesis</keyword>
<dbReference type="InterPro" id="IPR018300">
    <property type="entry name" value="Aminotrans_IV_CS"/>
</dbReference>
<evidence type="ECO:0000256" key="15">
    <source>
        <dbReference type="ARBA" id="ARBA00049229"/>
    </source>
</evidence>
<dbReference type="UniPathway" id="UPA00047">
    <property type="reaction ID" value="UER00058"/>
</dbReference>
<dbReference type="InterPro" id="IPR043131">
    <property type="entry name" value="BCAT-like_N"/>
</dbReference>
<dbReference type="AlphaFoldDB" id="A0A381V3C8"/>
<comment type="function">
    <text evidence="2">Acts on leucine, isoleucine and valine.</text>
</comment>
<evidence type="ECO:0000256" key="9">
    <source>
        <dbReference type="ARBA" id="ARBA00022605"/>
    </source>
</evidence>
<evidence type="ECO:0000256" key="10">
    <source>
        <dbReference type="ARBA" id="ARBA00022679"/>
    </source>
</evidence>
<dbReference type="GO" id="GO:0004084">
    <property type="term" value="F:branched-chain-amino-acid transaminase activity"/>
    <property type="evidence" value="ECO:0007669"/>
    <property type="project" value="UniProtKB-EC"/>
</dbReference>
<comment type="catalytic activity">
    <reaction evidence="14">
        <text>L-isoleucine + 2-oxoglutarate = (S)-3-methyl-2-oxopentanoate + L-glutamate</text>
        <dbReference type="Rhea" id="RHEA:24801"/>
        <dbReference type="ChEBI" id="CHEBI:16810"/>
        <dbReference type="ChEBI" id="CHEBI:29985"/>
        <dbReference type="ChEBI" id="CHEBI:35146"/>
        <dbReference type="ChEBI" id="CHEBI:58045"/>
        <dbReference type="EC" id="2.6.1.42"/>
    </reaction>
</comment>
<dbReference type="CDD" id="cd00449">
    <property type="entry name" value="PLPDE_IV"/>
    <property type="match status" value="1"/>
</dbReference>
<evidence type="ECO:0000313" key="16">
    <source>
        <dbReference type="EMBL" id="SVA34157.1"/>
    </source>
</evidence>
<dbReference type="GO" id="GO:0009097">
    <property type="term" value="P:isoleucine biosynthetic process"/>
    <property type="evidence" value="ECO:0007669"/>
    <property type="project" value="UniProtKB-UniPathway"/>
</dbReference>
<evidence type="ECO:0000256" key="13">
    <source>
        <dbReference type="ARBA" id="ARBA00048212"/>
    </source>
</evidence>
<gene>
    <name evidence="16" type="ORF">METZ01_LOCUS87011</name>
</gene>
<evidence type="ECO:0000256" key="7">
    <source>
        <dbReference type="ARBA" id="ARBA00013053"/>
    </source>
</evidence>
<dbReference type="NCBIfam" id="NF005726">
    <property type="entry name" value="PRK07544.1"/>
    <property type="match status" value="1"/>
</dbReference>
<dbReference type="PROSITE" id="PS00770">
    <property type="entry name" value="AA_TRANSFER_CLASS_4"/>
    <property type="match status" value="1"/>
</dbReference>
<dbReference type="SUPFAM" id="SSF56752">
    <property type="entry name" value="D-aminoacid aminotransferase-like PLP-dependent enzymes"/>
    <property type="match status" value="1"/>
</dbReference>
<evidence type="ECO:0000256" key="5">
    <source>
        <dbReference type="ARBA" id="ARBA00005072"/>
    </source>
</evidence>
<dbReference type="Gene3D" id="3.30.470.10">
    <property type="match status" value="1"/>
</dbReference>
<dbReference type="FunFam" id="3.20.10.10:FF:000002">
    <property type="entry name" value="D-alanine aminotransferase"/>
    <property type="match status" value="1"/>
</dbReference>
<comment type="catalytic activity">
    <reaction evidence="15">
        <text>L-leucine + 2-oxoglutarate = 4-methyl-2-oxopentanoate + L-glutamate</text>
        <dbReference type="Rhea" id="RHEA:18321"/>
        <dbReference type="ChEBI" id="CHEBI:16810"/>
        <dbReference type="ChEBI" id="CHEBI:17865"/>
        <dbReference type="ChEBI" id="CHEBI:29985"/>
        <dbReference type="ChEBI" id="CHEBI:57427"/>
        <dbReference type="EC" id="2.6.1.42"/>
    </reaction>
</comment>
<comment type="pathway">
    <text evidence="3">Amino-acid biosynthesis; L-isoleucine biosynthesis; L-isoleucine from 2-oxobutanoate: step 4/4.</text>
</comment>
<comment type="pathway">
    <text evidence="4">Amino-acid biosynthesis; L-valine biosynthesis; L-valine from pyruvate: step 4/4.</text>
</comment>
<dbReference type="UniPathway" id="UPA00049">
    <property type="reaction ID" value="UER00062"/>
</dbReference>
<keyword evidence="10" id="KW-0808">Transferase</keyword>
<comment type="pathway">
    <text evidence="5">Amino-acid biosynthesis; L-leucine biosynthesis; L-leucine from 3-methyl-2-oxobutanoate: step 4/4.</text>
</comment>
<protein>
    <recommendedName>
        <fullName evidence="7">branched-chain-amino-acid transaminase</fullName>
        <ecNumber evidence="7">2.6.1.42</ecNumber>
    </recommendedName>
</protein>
<dbReference type="UniPathway" id="UPA00048">
    <property type="reaction ID" value="UER00073"/>
</dbReference>
<comment type="catalytic activity">
    <reaction evidence="13">
        <text>L-valine + 2-oxoglutarate = 3-methyl-2-oxobutanoate + L-glutamate</text>
        <dbReference type="Rhea" id="RHEA:24813"/>
        <dbReference type="ChEBI" id="CHEBI:11851"/>
        <dbReference type="ChEBI" id="CHEBI:16810"/>
        <dbReference type="ChEBI" id="CHEBI:29985"/>
        <dbReference type="ChEBI" id="CHEBI:57762"/>
        <dbReference type="EC" id="2.6.1.42"/>
    </reaction>
</comment>
<name>A0A381V3C8_9ZZZZ</name>
<comment type="similarity">
    <text evidence="6">Belongs to the class-IV pyridoxal-phosphate-dependent aminotransferase family.</text>
</comment>
<evidence type="ECO:0000256" key="1">
    <source>
        <dbReference type="ARBA" id="ARBA00001933"/>
    </source>
</evidence>